<organism evidence="2">
    <name type="scientific">NL63-related bat coronavirus</name>
    <dbReference type="NCBI Taxonomy" id="1920748"/>
    <lineage>
        <taxon>Viruses</taxon>
        <taxon>Riboviria</taxon>
        <taxon>Orthornavirae</taxon>
        <taxon>Pisuviricota</taxon>
        <taxon>Pisoniviricetes</taxon>
        <taxon>Nidovirales</taxon>
        <taxon>Cornidovirineae</taxon>
        <taxon>Coronaviridae</taxon>
        <taxon>Orthocoronavirinae</taxon>
        <taxon>Alphacoronavirus</taxon>
        <taxon>Setracovirus</taxon>
        <taxon>Alphacoronavirus triaenopis</taxon>
        <taxon>NL63-related bat coronavirus strain BtKYNL63-9b</taxon>
    </lineage>
</organism>
<accession>A0A1L2KJI2</accession>
<reference evidence="2" key="1">
    <citation type="submission" date="2016-11" db="EMBL/GenBank/DDBJ databases">
        <title>Surveillance of bat coronaviruses in Kenya identifies relatives of human coronaviruses NL63 and 229E and their recombination history.</title>
        <authorList>
            <person name="Tao Y."/>
            <person name="Shi M."/>
            <person name="Chommanard C."/>
            <person name="Queen K."/>
            <person name="Zhang J."/>
            <person name="Markotter W."/>
            <person name="Kuzmin I.V."/>
            <person name="Holmes E.C."/>
            <person name="Tong S."/>
        </authorList>
    </citation>
    <scope>NUCLEOTIDE SEQUENCE [LARGE SCALE GENOMIC DNA]</scope>
    <source>
        <strain evidence="2">BtKYNL63-9a</strain>
    </source>
</reference>
<feature type="transmembrane region" description="Helical" evidence="1">
    <location>
        <begin position="44"/>
        <end position="66"/>
    </location>
</feature>
<evidence type="ECO:0000313" key="2">
    <source>
        <dbReference type="EMBL" id="APD51480.1"/>
    </source>
</evidence>
<keyword evidence="1" id="KW-1133">Transmembrane helix</keyword>
<dbReference type="RefSeq" id="YP_009328940.1">
    <property type="nucleotide sequence ID" value="NC_032107.1"/>
</dbReference>
<keyword evidence="1" id="KW-0472">Membrane</keyword>
<proteinExistence type="predicted"/>
<protein>
    <submittedName>
        <fullName evidence="2">ORFx protein</fullName>
    </submittedName>
</protein>
<dbReference type="Proteomes" id="UP000204102">
    <property type="component" value="Genome"/>
</dbReference>
<sequence>MDFMLFLYALSLFIEEGLPVAIALGVWAAEVTGLVYFLYVDGPVVLFTWNFLICYAFLYFILVPLVQELFLPGALDLALDQLRGFHDFIVRAMFC</sequence>
<evidence type="ECO:0000256" key="1">
    <source>
        <dbReference type="SAM" id="Phobius"/>
    </source>
</evidence>
<dbReference type="EMBL" id="KY073744">
    <property type="protein sequence ID" value="APD51480.1"/>
    <property type="molecule type" value="Genomic_RNA"/>
</dbReference>
<dbReference type="KEGG" id="vg:30522876"/>
<dbReference type="GeneID" id="30522876"/>
<name>A0A1L2KJI2_9ALPC</name>
<keyword evidence="1" id="KW-0812">Transmembrane</keyword>
<gene>
    <name evidence="2" type="primary">ORFx</name>
</gene>